<dbReference type="PROSITE" id="PS51318">
    <property type="entry name" value="TAT"/>
    <property type="match status" value="1"/>
</dbReference>
<evidence type="ECO:0000313" key="8">
    <source>
        <dbReference type="Proteomes" id="UP000640052"/>
    </source>
</evidence>
<evidence type="ECO:0000256" key="3">
    <source>
        <dbReference type="ARBA" id="ARBA00022729"/>
    </source>
</evidence>
<feature type="chain" id="PRO_5037265263" description="Carbohydrate-binding module family 96 domain-containing protein" evidence="5">
    <location>
        <begin position="35"/>
        <end position="451"/>
    </location>
</feature>
<protein>
    <recommendedName>
        <fullName evidence="6">Carbohydrate-binding module family 96 domain-containing protein</fullName>
    </recommendedName>
</protein>
<evidence type="ECO:0000256" key="2">
    <source>
        <dbReference type="ARBA" id="ARBA00022525"/>
    </source>
</evidence>
<proteinExistence type="predicted"/>
<dbReference type="Proteomes" id="UP000640052">
    <property type="component" value="Unassembled WGS sequence"/>
</dbReference>
<sequence>MMSVPSLLRRRALSLMTAVVTAVGLAIVPSTASADVPTLVVVQDLLLRDDIHVTSTHDEDSPASSLHEILLSGTKRGLTARSYLKFDMSYLPEGVIRSATLRLTGLGAPACGPVVGEGVQVRRVTDPWSGDFLHWDNKPDSTDEDAQIATKGVTTQCAVYPDQVEWPITDIVNAWAGGAENHGLVLQSPDESTDDGLWAFSSWENPADAIPVLTVTMDVPSVPYTRASSIASHEDGANTWVAGLTPRIQSQVVDPAGGSLTAEFEVEHDPDAPGQGSGQIWTATSAPASSFGRPSVLVPVGLLEDGWRIRWRVRAHNVTAGTVSDWSAWNSGTVAAHVPQISARQVVPSWESEDSTVSMSLTPELRATVTHPLLDSTRVVFQMAYDPDAPLQGTGLIWEETVLDVPSGGQAVVTVPDGLVDGGLQVRWRVGAYGGPFQSGWSDWQKLTIDM</sequence>
<dbReference type="AlphaFoldDB" id="A0A919QG71"/>
<dbReference type="InterPro" id="IPR055372">
    <property type="entry name" value="CBM96"/>
</dbReference>
<keyword evidence="2" id="KW-0964">Secreted</keyword>
<evidence type="ECO:0000256" key="4">
    <source>
        <dbReference type="SAM" id="MobiDB-lite"/>
    </source>
</evidence>
<evidence type="ECO:0000256" key="5">
    <source>
        <dbReference type="SAM" id="SignalP"/>
    </source>
</evidence>
<dbReference type="EMBL" id="BOOA01000031">
    <property type="protein sequence ID" value="GIH25647.1"/>
    <property type="molecule type" value="Genomic_DNA"/>
</dbReference>
<keyword evidence="3 5" id="KW-0732">Signal</keyword>
<reference evidence="7" key="1">
    <citation type="submission" date="2021-01" db="EMBL/GenBank/DDBJ databases">
        <title>Whole genome shotgun sequence of Acrocarpospora phusangensis NBRC 108782.</title>
        <authorList>
            <person name="Komaki H."/>
            <person name="Tamura T."/>
        </authorList>
    </citation>
    <scope>NUCLEOTIDE SEQUENCE</scope>
    <source>
        <strain evidence="7">NBRC 108782</strain>
    </source>
</reference>
<dbReference type="InterPro" id="IPR006311">
    <property type="entry name" value="TAT_signal"/>
</dbReference>
<accession>A0A919QG71</accession>
<dbReference type="NCBIfam" id="NF033679">
    <property type="entry name" value="DNRLRE_dom"/>
    <property type="match status" value="1"/>
</dbReference>
<evidence type="ECO:0000313" key="7">
    <source>
        <dbReference type="EMBL" id="GIH25647.1"/>
    </source>
</evidence>
<feature type="compositionally biased region" description="Polar residues" evidence="4">
    <location>
        <begin position="278"/>
        <end position="288"/>
    </location>
</feature>
<organism evidence="7 8">
    <name type="scientific">Acrocarpospora phusangensis</name>
    <dbReference type="NCBI Taxonomy" id="1070424"/>
    <lineage>
        <taxon>Bacteria</taxon>
        <taxon>Bacillati</taxon>
        <taxon>Actinomycetota</taxon>
        <taxon>Actinomycetes</taxon>
        <taxon>Streptosporangiales</taxon>
        <taxon>Streptosporangiaceae</taxon>
        <taxon>Acrocarpospora</taxon>
    </lineage>
</organism>
<feature type="domain" description="Carbohydrate-binding module family 96" evidence="6">
    <location>
        <begin position="48"/>
        <end position="216"/>
    </location>
</feature>
<evidence type="ECO:0000256" key="1">
    <source>
        <dbReference type="ARBA" id="ARBA00004613"/>
    </source>
</evidence>
<name>A0A919QG71_9ACTN</name>
<keyword evidence="8" id="KW-1185">Reference proteome</keyword>
<comment type="subcellular location">
    <subcellularLocation>
        <location evidence="1">Secreted</location>
    </subcellularLocation>
</comment>
<dbReference type="GO" id="GO:0005576">
    <property type="term" value="C:extracellular region"/>
    <property type="evidence" value="ECO:0007669"/>
    <property type="project" value="UniProtKB-SubCell"/>
</dbReference>
<feature type="region of interest" description="Disordered" evidence="4">
    <location>
        <begin position="267"/>
        <end position="288"/>
    </location>
</feature>
<evidence type="ECO:0000259" key="6">
    <source>
        <dbReference type="Pfam" id="PF24517"/>
    </source>
</evidence>
<gene>
    <name evidence="7" type="ORF">Aph01nite_39570</name>
</gene>
<feature type="signal peptide" evidence="5">
    <location>
        <begin position="1"/>
        <end position="34"/>
    </location>
</feature>
<dbReference type="Pfam" id="PF24517">
    <property type="entry name" value="CBM96"/>
    <property type="match status" value="1"/>
</dbReference>
<comment type="caution">
    <text evidence="7">The sequence shown here is derived from an EMBL/GenBank/DDBJ whole genome shotgun (WGS) entry which is preliminary data.</text>
</comment>